<dbReference type="InterPro" id="IPR036259">
    <property type="entry name" value="MFS_trans_sf"/>
</dbReference>
<sequence>MGGLWSFSGRYKILHLTWFAFFLTFVIWFNFAPLTTAIKADLGLSDPQMRTIAICNVALTVPARIIVGMVLDRFGPRITYSCLLIYSAIPCIAFALAQNFEQMVYSRLALSIVGCGFVIGIRMVAEWFEDNEIGLAEGIYGGWGNFGSAGAAFTLPSIAAALGFLTAGQVNWRLAIALTGIAAACYGVIYYFTVTDTPPGKVYQRPPSSAGMEVTSQRDFWLLLATNIPLVGVLGLIAWRLTKVGFIGNQALMVIVVLLVGLYLFQAYNIWQANKPLMTGAKRYPPEERYKVSQVFNLEMAYVACFGSELAVVSMLPTYFERGFGLTAAIAGAVAGMYAFMNLVARPGGGLLSDKLGSRKLTLVVTIAGTGVGYLLFSMFGQGVPILLVVLMTMVASFFVMAAEGATFAIVPLVKPRITGQIAGNVGAYGNVGAVIYLTVYSLLPQGVAGDKLFFQMLGCVALIVAFLNAFTLKEVVGSHSEHGVPIPAGVPVEQGDSPLGTLRDRR</sequence>
<evidence type="ECO:0000259" key="10">
    <source>
        <dbReference type="PROSITE" id="PS50850"/>
    </source>
</evidence>
<feature type="transmembrane region" description="Helical" evidence="8">
    <location>
        <begin position="361"/>
        <end position="380"/>
    </location>
</feature>
<feature type="transmembrane region" description="Helical" evidence="8">
    <location>
        <begin position="386"/>
        <end position="410"/>
    </location>
</feature>
<dbReference type="PROSITE" id="PS50850">
    <property type="entry name" value="MFS"/>
    <property type="match status" value="1"/>
</dbReference>
<dbReference type="RefSeq" id="WP_190703551.1">
    <property type="nucleotide sequence ID" value="NZ_JAMPKX010000007.1"/>
</dbReference>
<feature type="domain" description="Major facilitator superfamily (MFS) profile" evidence="10">
    <location>
        <begin position="13"/>
        <end position="477"/>
    </location>
</feature>
<keyword evidence="4 8" id="KW-0812">Transmembrane</keyword>
<dbReference type="InterPro" id="IPR044772">
    <property type="entry name" value="NO3_transporter"/>
</dbReference>
<comment type="similarity">
    <text evidence="2 8">Belongs to the major facilitator superfamily. Nitrate/nitrite porter (TC 2.A.1.8) family.</text>
</comment>
<evidence type="ECO:0000256" key="2">
    <source>
        <dbReference type="ARBA" id="ARBA00008432"/>
    </source>
</evidence>
<feature type="transmembrane region" description="Helical" evidence="8">
    <location>
        <begin position="104"/>
        <end position="125"/>
    </location>
</feature>
<feature type="transmembrane region" description="Helical" evidence="8">
    <location>
        <begin position="251"/>
        <end position="271"/>
    </location>
</feature>
<feature type="transmembrane region" description="Helical" evidence="8">
    <location>
        <begin position="422"/>
        <end position="441"/>
    </location>
</feature>
<organism evidence="11 12">
    <name type="scientific">Leptolyngbya subtilissima DQ-A4</name>
    <dbReference type="NCBI Taxonomy" id="2933933"/>
    <lineage>
        <taxon>Bacteria</taxon>
        <taxon>Bacillati</taxon>
        <taxon>Cyanobacteriota</taxon>
        <taxon>Cyanophyceae</taxon>
        <taxon>Leptolyngbyales</taxon>
        <taxon>Leptolyngbyaceae</taxon>
        <taxon>Leptolyngbya group</taxon>
        <taxon>Leptolyngbya</taxon>
    </lineage>
</organism>
<protein>
    <recommendedName>
        <fullName evidence="8">Nitrate/nitrite transporter</fullName>
    </recommendedName>
</protein>
<feature type="transmembrane region" description="Helical" evidence="8">
    <location>
        <begin position="52"/>
        <end position="71"/>
    </location>
</feature>
<proteinExistence type="inferred from homology"/>
<keyword evidence="7 8" id="KW-0472">Membrane</keyword>
<feature type="transmembrane region" description="Helical" evidence="8">
    <location>
        <begin position="453"/>
        <end position="473"/>
    </location>
</feature>
<dbReference type="SUPFAM" id="SSF103473">
    <property type="entry name" value="MFS general substrate transporter"/>
    <property type="match status" value="1"/>
</dbReference>
<evidence type="ECO:0000313" key="12">
    <source>
        <dbReference type="Proteomes" id="UP001482513"/>
    </source>
</evidence>
<dbReference type="PANTHER" id="PTHR23515">
    <property type="entry name" value="HIGH-AFFINITY NITRATE TRANSPORTER 2.3"/>
    <property type="match status" value="1"/>
</dbReference>
<keyword evidence="5 8" id="KW-1133">Transmembrane helix</keyword>
<keyword evidence="6 8" id="KW-0534">Nitrate assimilation</keyword>
<dbReference type="InterPro" id="IPR011701">
    <property type="entry name" value="MFS"/>
</dbReference>
<feature type="transmembrane region" description="Helical" evidence="8">
    <location>
        <begin position="13"/>
        <end position="31"/>
    </location>
</feature>
<accession>A0ABV0K668</accession>
<evidence type="ECO:0000256" key="6">
    <source>
        <dbReference type="ARBA" id="ARBA00023063"/>
    </source>
</evidence>
<gene>
    <name evidence="11" type="ORF">NC992_15475</name>
</gene>
<evidence type="ECO:0000256" key="7">
    <source>
        <dbReference type="ARBA" id="ARBA00023136"/>
    </source>
</evidence>
<evidence type="ECO:0000256" key="4">
    <source>
        <dbReference type="ARBA" id="ARBA00022692"/>
    </source>
</evidence>
<evidence type="ECO:0000256" key="5">
    <source>
        <dbReference type="ARBA" id="ARBA00022989"/>
    </source>
</evidence>
<evidence type="ECO:0000256" key="8">
    <source>
        <dbReference type="RuleBase" id="RU366033"/>
    </source>
</evidence>
<feature type="transmembrane region" description="Helical" evidence="8">
    <location>
        <begin position="174"/>
        <end position="193"/>
    </location>
</feature>
<evidence type="ECO:0000313" key="11">
    <source>
        <dbReference type="EMBL" id="MEP0948284.1"/>
    </source>
</evidence>
<comment type="caution">
    <text evidence="11">The sequence shown here is derived from an EMBL/GenBank/DDBJ whole genome shotgun (WGS) entry which is preliminary data.</text>
</comment>
<feature type="transmembrane region" description="Helical" evidence="8">
    <location>
        <begin position="145"/>
        <end position="167"/>
    </location>
</feature>
<name>A0ABV0K668_9CYAN</name>
<dbReference type="EMBL" id="JAMPKX010000007">
    <property type="protein sequence ID" value="MEP0948284.1"/>
    <property type="molecule type" value="Genomic_DNA"/>
</dbReference>
<dbReference type="NCBIfam" id="TIGR00886">
    <property type="entry name" value="2A0108"/>
    <property type="match status" value="1"/>
</dbReference>
<evidence type="ECO:0000256" key="1">
    <source>
        <dbReference type="ARBA" id="ARBA00004651"/>
    </source>
</evidence>
<feature type="transmembrane region" description="Helical" evidence="8">
    <location>
        <begin position="77"/>
        <end position="97"/>
    </location>
</feature>
<reference evidence="11 12" key="1">
    <citation type="submission" date="2022-04" db="EMBL/GenBank/DDBJ databases">
        <title>Positive selection, recombination, and allopatry shape intraspecific diversity of widespread and dominant cyanobacteria.</title>
        <authorList>
            <person name="Wei J."/>
            <person name="Shu W."/>
            <person name="Hu C."/>
        </authorList>
    </citation>
    <scope>NUCLEOTIDE SEQUENCE [LARGE SCALE GENOMIC DNA]</scope>
    <source>
        <strain evidence="11 12">DQ-A4</strain>
    </source>
</reference>
<dbReference type="InterPro" id="IPR004737">
    <property type="entry name" value="NO3_transporter_NarK/NarU-like"/>
</dbReference>
<comment type="subcellular location">
    <subcellularLocation>
        <location evidence="1 8">Cell membrane</location>
        <topology evidence="1 8">Multi-pass membrane protein</topology>
    </subcellularLocation>
</comment>
<dbReference type="InterPro" id="IPR020846">
    <property type="entry name" value="MFS_dom"/>
</dbReference>
<dbReference type="Gene3D" id="1.20.1250.20">
    <property type="entry name" value="MFS general substrate transporter like domains"/>
    <property type="match status" value="2"/>
</dbReference>
<comment type="caution">
    <text evidence="8">Lacks conserved residue(s) required for the propagation of feature annotation.</text>
</comment>
<feature type="transmembrane region" description="Helical" evidence="8">
    <location>
        <begin position="323"/>
        <end position="341"/>
    </location>
</feature>
<dbReference type="Pfam" id="PF07690">
    <property type="entry name" value="MFS_1"/>
    <property type="match status" value="2"/>
</dbReference>
<evidence type="ECO:0000256" key="9">
    <source>
        <dbReference type="SAM" id="MobiDB-lite"/>
    </source>
</evidence>
<evidence type="ECO:0000256" key="3">
    <source>
        <dbReference type="ARBA" id="ARBA00022448"/>
    </source>
</evidence>
<dbReference type="Proteomes" id="UP001482513">
    <property type="component" value="Unassembled WGS sequence"/>
</dbReference>
<keyword evidence="8" id="KW-1003">Cell membrane</keyword>
<feature type="transmembrane region" description="Helical" evidence="8">
    <location>
        <begin position="220"/>
        <end position="239"/>
    </location>
</feature>
<feature type="region of interest" description="Disordered" evidence="9">
    <location>
        <begin position="488"/>
        <end position="507"/>
    </location>
</feature>
<keyword evidence="12" id="KW-1185">Reference proteome</keyword>
<keyword evidence="3 8" id="KW-0813">Transport</keyword>